<dbReference type="RefSeq" id="WP_066881120.1">
    <property type="nucleotide sequence ID" value="NZ_LODL01000010.1"/>
</dbReference>
<dbReference type="Gene3D" id="1.10.10.10">
    <property type="entry name" value="Winged helix-like DNA-binding domain superfamily/Winged helix DNA-binding domain"/>
    <property type="match status" value="1"/>
</dbReference>
<evidence type="ECO:0000256" key="7">
    <source>
        <dbReference type="PROSITE-ProRule" id="PRU01091"/>
    </source>
</evidence>
<feature type="domain" description="Response regulatory" evidence="8">
    <location>
        <begin position="2"/>
        <end position="117"/>
    </location>
</feature>
<dbReference type="PANTHER" id="PTHR48111:SF1">
    <property type="entry name" value="TWO-COMPONENT RESPONSE REGULATOR ORR33"/>
    <property type="match status" value="1"/>
</dbReference>
<evidence type="ECO:0000259" key="8">
    <source>
        <dbReference type="PROSITE" id="PS50110"/>
    </source>
</evidence>
<evidence type="ECO:0000256" key="6">
    <source>
        <dbReference type="PROSITE-ProRule" id="PRU00169"/>
    </source>
</evidence>
<feature type="domain" description="OmpR/PhoB-type" evidence="9">
    <location>
        <begin position="125"/>
        <end position="224"/>
    </location>
</feature>
<dbReference type="GO" id="GO:0006355">
    <property type="term" value="P:regulation of DNA-templated transcription"/>
    <property type="evidence" value="ECO:0007669"/>
    <property type="project" value="InterPro"/>
</dbReference>
<name>A0A133XL46_9RHOO</name>
<dbReference type="InterPro" id="IPR036388">
    <property type="entry name" value="WH-like_DNA-bd_sf"/>
</dbReference>
<evidence type="ECO:0000313" key="10">
    <source>
        <dbReference type="EMBL" id="KXB31665.1"/>
    </source>
</evidence>
<dbReference type="SMART" id="SM00448">
    <property type="entry name" value="REC"/>
    <property type="match status" value="1"/>
</dbReference>
<sequence length="228" mass="25756">MNFAVVEDSRSQAEVLKALLKSEGHQVEVFAEGKACLEALKTRSFDFFVIDWTLPDIGGDEVLKHIREQCGWEVPVVFCTARTEEESAADILRLGADDYIPKPIRYMEFMARIQSLLRRRQHVRPSALRVGGIEVDLDGRRIRLGGADVDLTQREFDLAVIFLRNIGRVLPREELLANVWVKESEVDTRTVDTHASRLRKKLGLAGESGLMLTSVYGQGYRLDTVQQG</sequence>
<keyword evidence="1 6" id="KW-0597">Phosphoprotein</keyword>
<organism evidence="10 11">
    <name type="scientific">Dechloromonas denitrificans</name>
    <dbReference type="NCBI Taxonomy" id="281362"/>
    <lineage>
        <taxon>Bacteria</taxon>
        <taxon>Pseudomonadati</taxon>
        <taxon>Pseudomonadota</taxon>
        <taxon>Betaproteobacteria</taxon>
        <taxon>Rhodocyclales</taxon>
        <taxon>Azonexaceae</taxon>
        <taxon>Dechloromonas</taxon>
    </lineage>
</organism>
<dbReference type="STRING" id="281362.AT959_04695"/>
<dbReference type="GO" id="GO:0000156">
    <property type="term" value="F:phosphorelay response regulator activity"/>
    <property type="evidence" value="ECO:0007669"/>
    <property type="project" value="TreeGrafter"/>
</dbReference>
<dbReference type="InterPro" id="IPR039420">
    <property type="entry name" value="WalR-like"/>
</dbReference>
<dbReference type="PANTHER" id="PTHR48111">
    <property type="entry name" value="REGULATOR OF RPOS"/>
    <property type="match status" value="1"/>
</dbReference>
<feature type="DNA-binding region" description="OmpR/PhoB-type" evidence="7">
    <location>
        <begin position="125"/>
        <end position="224"/>
    </location>
</feature>
<dbReference type="CDD" id="cd00383">
    <property type="entry name" value="trans_reg_C"/>
    <property type="match status" value="1"/>
</dbReference>
<gene>
    <name evidence="10" type="ORF">AT959_04695</name>
</gene>
<dbReference type="CDD" id="cd17574">
    <property type="entry name" value="REC_OmpR"/>
    <property type="match status" value="1"/>
</dbReference>
<dbReference type="PROSITE" id="PS51755">
    <property type="entry name" value="OMPR_PHOB"/>
    <property type="match status" value="1"/>
</dbReference>
<keyword evidence="4 7" id="KW-0238">DNA-binding</keyword>
<evidence type="ECO:0000256" key="2">
    <source>
        <dbReference type="ARBA" id="ARBA00023012"/>
    </source>
</evidence>
<keyword evidence="11" id="KW-1185">Reference proteome</keyword>
<evidence type="ECO:0000256" key="1">
    <source>
        <dbReference type="ARBA" id="ARBA00022553"/>
    </source>
</evidence>
<dbReference type="EMBL" id="LODL01000010">
    <property type="protein sequence ID" value="KXB31665.1"/>
    <property type="molecule type" value="Genomic_DNA"/>
</dbReference>
<dbReference type="SUPFAM" id="SSF52172">
    <property type="entry name" value="CheY-like"/>
    <property type="match status" value="1"/>
</dbReference>
<dbReference type="GO" id="GO:0032993">
    <property type="term" value="C:protein-DNA complex"/>
    <property type="evidence" value="ECO:0007669"/>
    <property type="project" value="TreeGrafter"/>
</dbReference>
<proteinExistence type="predicted"/>
<accession>A0A133XL46</accession>
<dbReference type="InterPro" id="IPR011006">
    <property type="entry name" value="CheY-like_superfamily"/>
</dbReference>
<evidence type="ECO:0000256" key="4">
    <source>
        <dbReference type="ARBA" id="ARBA00023125"/>
    </source>
</evidence>
<evidence type="ECO:0000256" key="3">
    <source>
        <dbReference type="ARBA" id="ARBA00023015"/>
    </source>
</evidence>
<dbReference type="Proteomes" id="UP000070186">
    <property type="component" value="Unassembled WGS sequence"/>
</dbReference>
<dbReference type="InterPro" id="IPR001789">
    <property type="entry name" value="Sig_transdc_resp-reg_receiver"/>
</dbReference>
<keyword evidence="2" id="KW-0902">Two-component regulatory system</keyword>
<dbReference type="Pfam" id="PF00486">
    <property type="entry name" value="Trans_reg_C"/>
    <property type="match status" value="1"/>
</dbReference>
<dbReference type="GO" id="GO:0000976">
    <property type="term" value="F:transcription cis-regulatory region binding"/>
    <property type="evidence" value="ECO:0007669"/>
    <property type="project" value="TreeGrafter"/>
</dbReference>
<evidence type="ECO:0008006" key="12">
    <source>
        <dbReference type="Google" id="ProtNLM"/>
    </source>
</evidence>
<dbReference type="InterPro" id="IPR001867">
    <property type="entry name" value="OmpR/PhoB-type_DNA-bd"/>
</dbReference>
<evidence type="ECO:0000256" key="5">
    <source>
        <dbReference type="ARBA" id="ARBA00023163"/>
    </source>
</evidence>
<keyword evidence="5" id="KW-0804">Transcription</keyword>
<dbReference type="GO" id="GO:0005829">
    <property type="term" value="C:cytosol"/>
    <property type="evidence" value="ECO:0007669"/>
    <property type="project" value="TreeGrafter"/>
</dbReference>
<keyword evidence="3" id="KW-0805">Transcription regulation</keyword>
<dbReference type="Pfam" id="PF00072">
    <property type="entry name" value="Response_reg"/>
    <property type="match status" value="1"/>
</dbReference>
<protein>
    <recommendedName>
        <fullName evidence="12">Two-component system response regulator</fullName>
    </recommendedName>
</protein>
<dbReference type="SMART" id="SM00862">
    <property type="entry name" value="Trans_reg_C"/>
    <property type="match status" value="1"/>
</dbReference>
<reference evidence="10 11" key="1">
    <citation type="submission" date="2015-12" db="EMBL/GenBank/DDBJ databases">
        <title>Nitrous oxide reduction kinetics distinguish bacteria harboring typical versus atypical NosZ.</title>
        <authorList>
            <person name="Yoon S."/>
            <person name="Nissen S."/>
            <person name="Park D."/>
            <person name="Sanford R.A."/>
            <person name="Loeffler F.E."/>
        </authorList>
    </citation>
    <scope>NUCLEOTIDE SEQUENCE [LARGE SCALE GENOMIC DNA]</scope>
    <source>
        <strain evidence="10 11">ATCC BAA-841</strain>
    </source>
</reference>
<dbReference type="PROSITE" id="PS50110">
    <property type="entry name" value="RESPONSE_REGULATORY"/>
    <property type="match status" value="1"/>
</dbReference>
<evidence type="ECO:0000259" key="9">
    <source>
        <dbReference type="PROSITE" id="PS51755"/>
    </source>
</evidence>
<evidence type="ECO:0000313" key="11">
    <source>
        <dbReference type="Proteomes" id="UP000070186"/>
    </source>
</evidence>
<feature type="modified residue" description="4-aspartylphosphate" evidence="6">
    <location>
        <position position="51"/>
    </location>
</feature>
<dbReference type="AlphaFoldDB" id="A0A133XL46"/>
<comment type="caution">
    <text evidence="10">The sequence shown here is derived from an EMBL/GenBank/DDBJ whole genome shotgun (WGS) entry which is preliminary data.</text>
</comment>
<dbReference type="Gene3D" id="3.40.50.2300">
    <property type="match status" value="1"/>
</dbReference>